<accession>A0A6H5HMW6</accession>
<sequence>AKLPPATTRIRHYDAALRERPRSTSNYIGPEEHGIHQVGVSGHNIRRYSRDDDETSTAGGLVDVGYWQPRTGPVLSDHLFPNVMGGFRGRRMPISTVHNLGIKLWTKMTMLWPLGVVKMMYDFRCLRGISSKPLLEGGRSSPGQLQHVNASSPYNGPQRGDEEVLDERIGLAIASNSPYLKIINKQ</sequence>
<keyword evidence="3" id="KW-1185">Reference proteome</keyword>
<dbReference type="OrthoDB" id="5984008at2759"/>
<feature type="region of interest" description="Disordered" evidence="1">
    <location>
        <begin position="137"/>
        <end position="161"/>
    </location>
</feature>
<evidence type="ECO:0000313" key="2">
    <source>
        <dbReference type="EMBL" id="CAB0018239.1"/>
    </source>
</evidence>
<name>A0A6H5HMW6_9HEMI</name>
<dbReference type="EMBL" id="CADCXU010032293">
    <property type="protein sequence ID" value="CAB0018239.1"/>
    <property type="molecule type" value="Genomic_DNA"/>
</dbReference>
<feature type="compositionally biased region" description="Polar residues" evidence="1">
    <location>
        <begin position="141"/>
        <end position="155"/>
    </location>
</feature>
<dbReference type="AlphaFoldDB" id="A0A6H5HMW6"/>
<dbReference type="Proteomes" id="UP000479000">
    <property type="component" value="Unassembled WGS sequence"/>
</dbReference>
<protein>
    <submittedName>
        <fullName evidence="2">Uncharacterized protein</fullName>
    </submittedName>
</protein>
<proteinExistence type="predicted"/>
<organism evidence="2 3">
    <name type="scientific">Nesidiocoris tenuis</name>
    <dbReference type="NCBI Taxonomy" id="355587"/>
    <lineage>
        <taxon>Eukaryota</taxon>
        <taxon>Metazoa</taxon>
        <taxon>Ecdysozoa</taxon>
        <taxon>Arthropoda</taxon>
        <taxon>Hexapoda</taxon>
        <taxon>Insecta</taxon>
        <taxon>Pterygota</taxon>
        <taxon>Neoptera</taxon>
        <taxon>Paraneoptera</taxon>
        <taxon>Hemiptera</taxon>
        <taxon>Heteroptera</taxon>
        <taxon>Panheteroptera</taxon>
        <taxon>Cimicomorpha</taxon>
        <taxon>Miridae</taxon>
        <taxon>Dicyphina</taxon>
        <taxon>Nesidiocoris</taxon>
    </lineage>
</organism>
<gene>
    <name evidence="2" type="ORF">NTEN_LOCUS22148</name>
</gene>
<reference evidence="2 3" key="1">
    <citation type="submission" date="2020-02" db="EMBL/GenBank/DDBJ databases">
        <authorList>
            <person name="Ferguson B K."/>
        </authorList>
    </citation>
    <scope>NUCLEOTIDE SEQUENCE [LARGE SCALE GENOMIC DNA]</scope>
</reference>
<evidence type="ECO:0000313" key="3">
    <source>
        <dbReference type="Proteomes" id="UP000479000"/>
    </source>
</evidence>
<feature type="non-terminal residue" evidence="2">
    <location>
        <position position="1"/>
    </location>
</feature>
<evidence type="ECO:0000256" key="1">
    <source>
        <dbReference type="SAM" id="MobiDB-lite"/>
    </source>
</evidence>